<dbReference type="PANTHER" id="PTHR47234">
    <property type="match status" value="1"/>
</dbReference>
<dbReference type="InterPro" id="IPR039426">
    <property type="entry name" value="TonB-dep_rcpt-like"/>
</dbReference>
<dbReference type="Gene3D" id="2.170.130.10">
    <property type="entry name" value="TonB-dependent receptor, plug domain"/>
    <property type="match status" value="1"/>
</dbReference>
<gene>
    <name evidence="12" type="ORF">SY85_22795</name>
</gene>
<dbReference type="InterPro" id="IPR008969">
    <property type="entry name" value="CarboxyPept-like_regulatory"/>
</dbReference>
<feature type="domain" description="TonB-dependent receptor-like beta-barrel" evidence="10">
    <location>
        <begin position="393"/>
        <end position="900"/>
    </location>
</feature>
<accession>A0A172U1K5</accession>
<evidence type="ECO:0000256" key="3">
    <source>
        <dbReference type="ARBA" id="ARBA00022452"/>
    </source>
</evidence>
<protein>
    <submittedName>
        <fullName evidence="12">TonB-dependent receptor</fullName>
    </submittedName>
</protein>
<dbReference type="EMBL" id="CP011390">
    <property type="protein sequence ID" value="ANE52887.1"/>
    <property type="molecule type" value="Genomic_DNA"/>
</dbReference>
<dbReference type="Pfam" id="PF07715">
    <property type="entry name" value="Plug"/>
    <property type="match status" value="1"/>
</dbReference>
<dbReference type="Gene3D" id="2.60.40.1120">
    <property type="entry name" value="Carboxypeptidase-like, regulatory domain"/>
    <property type="match status" value="1"/>
</dbReference>
<evidence type="ECO:0000256" key="5">
    <source>
        <dbReference type="ARBA" id="ARBA00023077"/>
    </source>
</evidence>
<dbReference type="PANTHER" id="PTHR47234:SF3">
    <property type="entry name" value="SECRETIN_TONB SHORT N-TERMINAL DOMAIN-CONTAINING PROTEIN"/>
    <property type="match status" value="1"/>
</dbReference>
<evidence type="ECO:0000256" key="4">
    <source>
        <dbReference type="ARBA" id="ARBA00022692"/>
    </source>
</evidence>
<dbReference type="Gene3D" id="2.40.170.20">
    <property type="entry name" value="TonB-dependent receptor, beta-barrel domain"/>
    <property type="match status" value="1"/>
</dbReference>
<evidence type="ECO:0000256" key="9">
    <source>
        <dbReference type="RuleBase" id="RU003357"/>
    </source>
</evidence>
<comment type="similarity">
    <text evidence="8 9">Belongs to the TonB-dependent receptor family.</text>
</comment>
<evidence type="ECO:0000259" key="11">
    <source>
        <dbReference type="Pfam" id="PF07715"/>
    </source>
</evidence>
<dbReference type="InterPro" id="IPR012910">
    <property type="entry name" value="Plug_dom"/>
</dbReference>
<dbReference type="RefSeq" id="WP_066408152.1">
    <property type="nucleotide sequence ID" value="NZ_CP011390.1"/>
</dbReference>
<dbReference type="Pfam" id="PF00593">
    <property type="entry name" value="TonB_dep_Rec_b-barrel"/>
    <property type="match status" value="1"/>
</dbReference>
<evidence type="ECO:0000256" key="7">
    <source>
        <dbReference type="ARBA" id="ARBA00023237"/>
    </source>
</evidence>
<dbReference type="InterPro" id="IPR036942">
    <property type="entry name" value="Beta-barrel_TonB_sf"/>
</dbReference>
<keyword evidence="12" id="KW-0675">Receptor</keyword>
<reference evidence="13" key="1">
    <citation type="submission" date="2015-01" db="EMBL/GenBank/DDBJ databases">
        <title>Flavisolibacter sp./LCS9/ whole genome sequencing.</title>
        <authorList>
            <person name="Kim M.K."/>
            <person name="Srinivasan S."/>
            <person name="Lee J.-J."/>
        </authorList>
    </citation>
    <scope>NUCLEOTIDE SEQUENCE [LARGE SCALE GENOMIC DNA]</scope>
    <source>
        <strain evidence="13">LCS9</strain>
    </source>
</reference>
<evidence type="ECO:0000259" key="10">
    <source>
        <dbReference type="Pfam" id="PF00593"/>
    </source>
</evidence>
<dbReference type="InterPro" id="IPR037066">
    <property type="entry name" value="Plug_dom_sf"/>
</dbReference>
<evidence type="ECO:0000256" key="6">
    <source>
        <dbReference type="ARBA" id="ARBA00023136"/>
    </source>
</evidence>
<keyword evidence="6 8" id="KW-0472">Membrane</keyword>
<name>A0A172U1K5_9BACT</name>
<dbReference type="Proteomes" id="UP000077177">
    <property type="component" value="Chromosome"/>
</dbReference>
<dbReference type="STRING" id="1492898.SY85_22795"/>
<dbReference type="Pfam" id="PF13715">
    <property type="entry name" value="CarbopepD_reg_2"/>
    <property type="match status" value="1"/>
</dbReference>
<sequence length="946" mass="103521">MKSIYSTFSRLFMLLFLVLGVSSIYAQHARISGQVKDPSGAPLQGATVQLKGTKIGTVSDVNGAYTLSAAPGKYTLTTSFVGFSTQEIEITLGQNGLTQDVALVNTGDLSTVTVVGSRNVSRTRIETPVPVDVIPIAQVVNDVGQVDLNQIINFVAPSFQSARQTIADGTDHVDPGQLRGLGPDQVLVLINGKRRHQSALVNVNGTVNRGTVGTDMSAIPATAIERIEILRDGASAQYGSDAIAGVINIVLKKRTGLLEANASYGMYSTSYDKNFPLYKLTNKADDPSVHVTDGETFQGSLGYGFSLGKGYLNITGEYIRREPTNRTGTYTGPVYPNVNGVNKDDSIMAARGLNRDFFDMRIGNSKMNAGGAFYNFAYPVSGKTEIYLFGGYTRKDGTGAGFYRYPSGIPTNATIYASQAFALYPNGFLPRINSEITDFSTAVGVRTKLGQWNMDISNTFGLNRFNFIIDNSVNYTQFAIPGNKQTKFDAGGLKFWQNTANLDLSKKYDVLAGLNVAAGLEYRIDAFGINSGEEASYKNYDVSSKAVAGAQVFAGFVNSIGDDKTRNAKAVYLDLEQDFTNKFLLTGALRFEDYSDFGSTLNYKLAARYKFSEQFNLRASTSSGFRAPSMQQRFYAKTNTLFVSQGGTLVPVESGTFTNESEAAKILGIPELKEETSQNYSVGLTTRPFTGFELTVDAYQINIDNRIVLTNNFTGGNDPLLQAELDKAGAGAANFFTNAIDTRSKGLEAVLTYNTSIARKHALRTVFAATFIDNEVKKGPDGKPIIHATDILINSGQIGNYFNREDQSRIEVANPKNKFSLMFNYKYNKLGAMLRFVRFGKVEYLDPTINPDSAHKFPINAFTGQRETLDQTFSEKTVTDLSLSYDITSYLGFTIGANNLFNVYQDKHTHSGNVSLGRFIYSRRVQQMGFNGAYYFARLRLSLPTK</sequence>
<evidence type="ECO:0000313" key="12">
    <source>
        <dbReference type="EMBL" id="ANE52887.1"/>
    </source>
</evidence>
<proteinExistence type="inferred from homology"/>
<evidence type="ECO:0000313" key="13">
    <source>
        <dbReference type="Proteomes" id="UP000077177"/>
    </source>
</evidence>
<keyword evidence="13" id="KW-1185">Reference proteome</keyword>
<comment type="subcellular location">
    <subcellularLocation>
        <location evidence="1 8">Cell outer membrane</location>
        <topology evidence="1 8">Multi-pass membrane protein</topology>
    </subcellularLocation>
</comment>
<dbReference type="PROSITE" id="PS52016">
    <property type="entry name" value="TONB_DEPENDENT_REC_3"/>
    <property type="match status" value="1"/>
</dbReference>
<evidence type="ECO:0000256" key="2">
    <source>
        <dbReference type="ARBA" id="ARBA00022448"/>
    </source>
</evidence>
<organism evidence="12 13">
    <name type="scientific">Flavisolibacter tropicus</name>
    <dbReference type="NCBI Taxonomy" id="1492898"/>
    <lineage>
        <taxon>Bacteria</taxon>
        <taxon>Pseudomonadati</taxon>
        <taxon>Bacteroidota</taxon>
        <taxon>Chitinophagia</taxon>
        <taxon>Chitinophagales</taxon>
        <taxon>Chitinophagaceae</taxon>
        <taxon>Flavisolibacter</taxon>
    </lineage>
</organism>
<reference evidence="12 13" key="2">
    <citation type="journal article" date="2016" name="Int. J. Syst. Evol. Microbiol.">
        <title>Flavisolibacter tropicus sp. nov., isolated from tropical soil.</title>
        <authorList>
            <person name="Lee J.J."/>
            <person name="Kang M.S."/>
            <person name="Kim G.S."/>
            <person name="Lee C.S."/>
            <person name="Lim S."/>
            <person name="Lee J."/>
            <person name="Roh S.H."/>
            <person name="Kang H."/>
            <person name="Ha J.M."/>
            <person name="Bae S."/>
            <person name="Jung H.Y."/>
            <person name="Kim M.K."/>
        </authorList>
    </citation>
    <scope>NUCLEOTIDE SEQUENCE [LARGE SCALE GENOMIC DNA]</scope>
    <source>
        <strain evidence="12 13">LCS9</strain>
    </source>
</reference>
<keyword evidence="7 8" id="KW-0998">Cell outer membrane</keyword>
<dbReference type="InterPro" id="IPR000531">
    <property type="entry name" value="Beta-barrel_TonB"/>
</dbReference>
<evidence type="ECO:0000256" key="1">
    <source>
        <dbReference type="ARBA" id="ARBA00004571"/>
    </source>
</evidence>
<dbReference type="PATRIC" id="fig|1492898.3.peg.4944"/>
<dbReference type="AlphaFoldDB" id="A0A172U1K5"/>
<dbReference type="GO" id="GO:0009279">
    <property type="term" value="C:cell outer membrane"/>
    <property type="evidence" value="ECO:0007669"/>
    <property type="project" value="UniProtKB-SubCell"/>
</dbReference>
<keyword evidence="5 9" id="KW-0798">TonB box</keyword>
<feature type="domain" description="TonB-dependent receptor plug" evidence="11">
    <location>
        <begin position="125"/>
        <end position="246"/>
    </location>
</feature>
<dbReference type="KEGG" id="fla:SY85_22795"/>
<keyword evidence="3 8" id="KW-1134">Transmembrane beta strand</keyword>
<dbReference type="SUPFAM" id="SSF56935">
    <property type="entry name" value="Porins"/>
    <property type="match status" value="1"/>
</dbReference>
<dbReference type="SUPFAM" id="SSF49464">
    <property type="entry name" value="Carboxypeptidase regulatory domain-like"/>
    <property type="match status" value="1"/>
</dbReference>
<evidence type="ECO:0000256" key="8">
    <source>
        <dbReference type="PROSITE-ProRule" id="PRU01360"/>
    </source>
</evidence>
<keyword evidence="4 8" id="KW-0812">Transmembrane</keyword>
<keyword evidence="2 8" id="KW-0813">Transport</keyword>